<dbReference type="InterPro" id="IPR005467">
    <property type="entry name" value="His_kinase_dom"/>
</dbReference>
<dbReference type="InterPro" id="IPR001789">
    <property type="entry name" value="Sig_transdc_resp-reg_receiver"/>
</dbReference>
<dbReference type="Pfam" id="PF12974">
    <property type="entry name" value="Phosphonate-bd"/>
    <property type="match status" value="1"/>
</dbReference>
<dbReference type="AlphaFoldDB" id="A0AAD1P247"/>
<evidence type="ECO:0000256" key="6">
    <source>
        <dbReference type="ARBA" id="ARBA00022777"/>
    </source>
</evidence>
<dbReference type="Pfam" id="PF00072">
    <property type="entry name" value="Response_reg"/>
    <property type="match status" value="1"/>
</dbReference>
<dbReference type="Gene3D" id="3.40.190.10">
    <property type="entry name" value="Periplasmic binding protein-like II"/>
    <property type="match status" value="2"/>
</dbReference>
<evidence type="ECO:0000256" key="3">
    <source>
        <dbReference type="ARBA" id="ARBA00022553"/>
    </source>
</evidence>
<dbReference type="PROSITE" id="PS50043">
    <property type="entry name" value="HTH_LUXR_2"/>
    <property type="match status" value="1"/>
</dbReference>
<keyword evidence="9" id="KW-0238">DNA-binding</keyword>
<dbReference type="InterPro" id="IPR036097">
    <property type="entry name" value="HisK_dim/P_sf"/>
</dbReference>
<dbReference type="Gene3D" id="3.30.565.10">
    <property type="entry name" value="Histidine kinase-like ATPase, C-terminal domain"/>
    <property type="match status" value="1"/>
</dbReference>
<dbReference type="PANTHER" id="PTHR43065">
    <property type="entry name" value="SENSOR HISTIDINE KINASE"/>
    <property type="match status" value="1"/>
</dbReference>
<dbReference type="Gene3D" id="1.10.287.130">
    <property type="match status" value="1"/>
</dbReference>
<keyword evidence="11" id="KW-1133">Transmembrane helix</keyword>
<sequence length="779" mass="86675">MGRNVAKCLTVLVSLWMLSGVVRAQTWNIGVLAMRGDVSTRNHWQPLETLLNQQIPGEQFHIQPLDLRQMQEAVNRGTVQFVVTNPAQFVQLNSRAALRWLASLRSTRGGKATSNVIGSAILVRRDSGITSAHDLIGKTVGAIDAQAFGGYLLGYKALSDAGLRPDRDLRLTFTGFPADALLYLLREKAVQAVIVPVCLLEKMDEEGLIRKTDFTAVLNHPTSIPCLTSTPLYPDWSFAALPAVSDELADRVTRALFNAPQNATFRWGAPASTREVEALLRDVRQHPQQRQLWLDVKSWFIQHRLAMGAAALVLLLLTLNYIWVMLLVRRRGRQLEQNNVLLRKQEQELETARQMSVLGEMTSGFAHELNQPLSAIRHYAQGCLIRLRSQDQQHPLLPALEHIDTQAQRGADTLHNLRQWVSQAQGNPVMTDDWQVVNVHDAIHHVWQLLRMPQQFPAVALQTQIGKALTLTLPSVLLEQVLANVVLNAAQAGATTVWFCAQREDGDVSIQVQDNAGGIDEVQLYQAFQPFMTTRKEGMGLGLAICQRLVRYANGDIAIKNHQAPDDKAGVVVTLHFKQNPEEAVVAIIHLLDDDIAVTQACAFLLESLGYEVCCWEQGETFLTEANLHQVGVLLLDMRMPVLDGHAVHEAMRQRESTLAVVFLTGHGDVPMAVEQMKRGAVDFLQKPVSAAPLQAALEHAVQISHAAFSRQEIVVCYQQLTPKERELAQLVAKGLMNREIADAMNIAVRTVEVHRARVMEKMQAGSLAELVNRLQRIQ</sequence>
<name>A0AAD1P247_CITBR</name>
<gene>
    <name evidence="15" type="ORF">KAM621c_22060</name>
</gene>
<evidence type="ECO:0000256" key="7">
    <source>
        <dbReference type="ARBA" id="ARBA00022840"/>
    </source>
</evidence>
<dbReference type="InterPro" id="IPR000792">
    <property type="entry name" value="Tscrpt_reg_LuxR_C"/>
</dbReference>
<dbReference type="InterPro" id="IPR036388">
    <property type="entry name" value="WH-like_DNA-bd_sf"/>
</dbReference>
<dbReference type="PROSITE" id="PS50109">
    <property type="entry name" value="HIS_KIN"/>
    <property type="match status" value="1"/>
</dbReference>
<evidence type="ECO:0000256" key="5">
    <source>
        <dbReference type="ARBA" id="ARBA00022741"/>
    </source>
</evidence>
<evidence type="ECO:0000256" key="11">
    <source>
        <dbReference type="SAM" id="Phobius"/>
    </source>
</evidence>
<dbReference type="Gene3D" id="3.40.50.2300">
    <property type="match status" value="1"/>
</dbReference>
<dbReference type="InterPro" id="IPR053534">
    <property type="entry name" value="Tetrathionate_resp_reg"/>
</dbReference>
<dbReference type="Gene3D" id="1.10.10.10">
    <property type="entry name" value="Winged helix-like DNA-binding domain superfamily/Winged helix DNA-binding domain"/>
    <property type="match status" value="1"/>
</dbReference>
<evidence type="ECO:0000259" key="14">
    <source>
        <dbReference type="PROSITE" id="PS50110"/>
    </source>
</evidence>
<keyword evidence="4" id="KW-0808">Transferase</keyword>
<dbReference type="InterPro" id="IPR011006">
    <property type="entry name" value="CheY-like_superfamily"/>
</dbReference>
<accession>A0AAD1P247</accession>
<evidence type="ECO:0000256" key="4">
    <source>
        <dbReference type="ARBA" id="ARBA00022679"/>
    </source>
</evidence>
<dbReference type="Proteomes" id="UP001058317">
    <property type="component" value="Chromosome"/>
</dbReference>
<dbReference type="SMART" id="SM00387">
    <property type="entry name" value="HATPase_c"/>
    <property type="match status" value="1"/>
</dbReference>
<dbReference type="InterPro" id="IPR003661">
    <property type="entry name" value="HisK_dim/P_dom"/>
</dbReference>
<dbReference type="PROSITE" id="PS00622">
    <property type="entry name" value="HTH_LUXR_1"/>
    <property type="match status" value="1"/>
</dbReference>
<keyword evidence="11" id="KW-0472">Membrane</keyword>
<proteinExistence type="predicted"/>
<dbReference type="SUPFAM" id="SSF53850">
    <property type="entry name" value="Periplasmic binding protein-like II"/>
    <property type="match status" value="1"/>
</dbReference>
<dbReference type="Pfam" id="PF00196">
    <property type="entry name" value="GerE"/>
    <property type="match status" value="1"/>
</dbReference>
<dbReference type="PROSITE" id="PS50110">
    <property type="entry name" value="RESPONSE_REGULATORY"/>
    <property type="match status" value="1"/>
</dbReference>
<dbReference type="PANTHER" id="PTHR43065:SF10">
    <property type="entry name" value="PEROXIDE STRESS-ACTIVATED HISTIDINE KINASE MAK3"/>
    <property type="match status" value="1"/>
</dbReference>
<reference evidence="15" key="1">
    <citation type="submission" date="2022-07" db="EMBL/GenBank/DDBJ databases">
        <title>Complete genome sequence of carbapenem-resistant Citrobacter spp. in Japan.</title>
        <authorList>
            <person name="Maehana S."/>
            <person name="Suzuki M."/>
            <person name="Kitasato H."/>
        </authorList>
    </citation>
    <scope>NUCLEOTIDE SEQUENCE</scope>
    <source>
        <strain evidence="15">KAM621</strain>
    </source>
</reference>
<dbReference type="CDD" id="cd17537">
    <property type="entry name" value="REC_FixJ"/>
    <property type="match status" value="1"/>
</dbReference>
<dbReference type="SUPFAM" id="SSF47384">
    <property type="entry name" value="Homodimeric domain of signal transducing histidine kinase"/>
    <property type="match status" value="1"/>
</dbReference>
<keyword evidence="5" id="KW-0547">Nucleotide-binding</keyword>
<dbReference type="SUPFAM" id="SSF55874">
    <property type="entry name" value="ATPase domain of HSP90 chaperone/DNA topoisomerase II/histidine kinase"/>
    <property type="match status" value="1"/>
</dbReference>
<evidence type="ECO:0000256" key="1">
    <source>
        <dbReference type="ARBA" id="ARBA00000085"/>
    </source>
</evidence>
<evidence type="ECO:0000313" key="16">
    <source>
        <dbReference type="Proteomes" id="UP001058317"/>
    </source>
</evidence>
<feature type="domain" description="Response regulatory" evidence="14">
    <location>
        <begin position="588"/>
        <end position="702"/>
    </location>
</feature>
<dbReference type="InterPro" id="IPR004358">
    <property type="entry name" value="Sig_transdc_His_kin-like_C"/>
</dbReference>
<dbReference type="InterPro" id="IPR036890">
    <property type="entry name" value="HATPase_C_sf"/>
</dbReference>
<feature type="domain" description="HTH luxR-type" evidence="12">
    <location>
        <begin position="714"/>
        <end position="779"/>
    </location>
</feature>
<dbReference type="SMART" id="SM00421">
    <property type="entry name" value="HTH_LUXR"/>
    <property type="match status" value="1"/>
</dbReference>
<keyword evidence="7" id="KW-0067">ATP-binding</keyword>
<keyword evidence="6" id="KW-0418">Kinase</keyword>
<dbReference type="InterPro" id="IPR003594">
    <property type="entry name" value="HATPase_dom"/>
</dbReference>
<evidence type="ECO:0000259" key="13">
    <source>
        <dbReference type="PROSITE" id="PS50109"/>
    </source>
</evidence>
<dbReference type="GO" id="GO:0006355">
    <property type="term" value="P:regulation of DNA-templated transcription"/>
    <property type="evidence" value="ECO:0007669"/>
    <property type="project" value="InterPro"/>
</dbReference>
<dbReference type="PRINTS" id="PR00344">
    <property type="entry name" value="BCTRLSENSOR"/>
</dbReference>
<dbReference type="GO" id="GO:0000155">
    <property type="term" value="F:phosphorelay sensor kinase activity"/>
    <property type="evidence" value="ECO:0007669"/>
    <property type="project" value="InterPro"/>
</dbReference>
<dbReference type="NCBIfam" id="NF040749">
    <property type="entry name" value="tetrathio_RR"/>
    <property type="match status" value="1"/>
</dbReference>
<protein>
    <recommendedName>
        <fullName evidence="2">histidine kinase</fullName>
        <ecNumber evidence="2">2.7.13.3</ecNumber>
    </recommendedName>
</protein>
<dbReference type="CDD" id="cd00082">
    <property type="entry name" value="HisKA"/>
    <property type="match status" value="1"/>
</dbReference>
<dbReference type="SMART" id="SM00388">
    <property type="entry name" value="HisKA"/>
    <property type="match status" value="1"/>
</dbReference>
<keyword evidence="8" id="KW-0902">Two-component regulatory system</keyword>
<evidence type="ECO:0000256" key="10">
    <source>
        <dbReference type="PROSITE-ProRule" id="PRU00169"/>
    </source>
</evidence>
<dbReference type="Pfam" id="PF02518">
    <property type="entry name" value="HATPase_c"/>
    <property type="match status" value="1"/>
</dbReference>
<evidence type="ECO:0000259" key="12">
    <source>
        <dbReference type="PROSITE" id="PS50043"/>
    </source>
</evidence>
<comment type="catalytic activity">
    <reaction evidence="1">
        <text>ATP + protein L-histidine = ADP + protein N-phospho-L-histidine.</text>
        <dbReference type="EC" id="2.7.13.3"/>
    </reaction>
</comment>
<dbReference type="NCBIfam" id="NF040750">
    <property type="entry name" value="tetrathio_HK"/>
    <property type="match status" value="1"/>
</dbReference>
<dbReference type="CDD" id="cd06170">
    <property type="entry name" value="LuxR_C_like"/>
    <property type="match status" value="1"/>
</dbReference>
<dbReference type="InterPro" id="IPR053527">
    <property type="entry name" value="Tetrathionate_sensor_kinase"/>
</dbReference>
<dbReference type="SMART" id="SM00448">
    <property type="entry name" value="REC"/>
    <property type="match status" value="1"/>
</dbReference>
<keyword evidence="11" id="KW-0812">Transmembrane</keyword>
<dbReference type="SUPFAM" id="SSF52172">
    <property type="entry name" value="CheY-like"/>
    <property type="match status" value="1"/>
</dbReference>
<evidence type="ECO:0000256" key="8">
    <source>
        <dbReference type="ARBA" id="ARBA00023012"/>
    </source>
</evidence>
<feature type="modified residue" description="4-aspartylphosphate" evidence="10">
    <location>
        <position position="637"/>
    </location>
</feature>
<evidence type="ECO:0000256" key="2">
    <source>
        <dbReference type="ARBA" id="ARBA00012438"/>
    </source>
</evidence>
<dbReference type="GO" id="GO:0003677">
    <property type="term" value="F:DNA binding"/>
    <property type="evidence" value="ECO:0007669"/>
    <property type="project" value="UniProtKB-KW"/>
</dbReference>
<evidence type="ECO:0000256" key="9">
    <source>
        <dbReference type="ARBA" id="ARBA00023125"/>
    </source>
</evidence>
<dbReference type="PRINTS" id="PR00038">
    <property type="entry name" value="HTHLUXR"/>
</dbReference>
<organism evidence="15 16">
    <name type="scientific">Citrobacter braakii</name>
    <dbReference type="NCBI Taxonomy" id="57706"/>
    <lineage>
        <taxon>Bacteria</taxon>
        <taxon>Pseudomonadati</taxon>
        <taxon>Pseudomonadota</taxon>
        <taxon>Gammaproteobacteria</taxon>
        <taxon>Enterobacterales</taxon>
        <taxon>Enterobacteriaceae</taxon>
        <taxon>Citrobacter</taxon>
        <taxon>Citrobacter freundii complex</taxon>
    </lineage>
</organism>
<feature type="transmembrane region" description="Helical" evidence="11">
    <location>
        <begin position="305"/>
        <end position="328"/>
    </location>
</feature>
<keyword evidence="3 10" id="KW-0597">Phosphoprotein</keyword>
<dbReference type="EMBL" id="AP026382">
    <property type="protein sequence ID" value="BDN97101.1"/>
    <property type="molecule type" value="Genomic_DNA"/>
</dbReference>
<feature type="domain" description="Histidine kinase" evidence="13">
    <location>
        <begin position="364"/>
        <end position="581"/>
    </location>
</feature>
<dbReference type="GO" id="GO:0005524">
    <property type="term" value="F:ATP binding"/>
    <property type="evidence" value="ECO:0007669"/>
    <property type="project" value="UniProtKB-KW"/>
</dbReference>
<evidence type="ECO:0000313" key="15">
    <source>
        <dbReference type="EMBL" id="BDN97101.1"/>
    </source>
</evidence>
<dbReference type="EC" id="2.7.13.3" evidence="2"/>